<dbReference type="AlphaFoldDB" id="A0A016VFL2"/>
<keyword evidence="4" id="KW-1185">Reference proteome</keyword>
<dbReference type="CDD" id="cd05380">
    <property type="entry name" value="CAP_euk"/>
    <property type="match status" value="1"/>
</dbReference>
<comment type="caution">
    <text evidence="3">The sequence shown here is derived from an EMBL/GenBank/DDBJ whole genome shotgun (WGS) entry which is preliminary data.</text>
</comment>
<keyword evidence="1" id="KW-0732">Signal</keyword>
<name>A0A016VFL2_9BILA</name>
<dbReference type="InterPro" id="IPR035940">
    <property type="entry name" value="CAP_sf"/>
</dbReference>
<organism evidence="3 4">
    <name type="scientific">Ancylostoma ceylanicum</name>
    <dbReference type="NCBI Taxonomy" id="53326"/>
    <lineage>
        <taxon>Eukaryota</taxon>
        <taxon>Metazoa</taxon>
        <taxon>Ecdysozoa</taxon>
        <taxon>Nematoda</taxon>
        <taxon>Chromadorea</taxon>
        <taxon>Rhabditida</taxon>
        <taxon>Rhabditina</taxon>
        <taxon>Rhabditomorpha</taxon>
        <taxon>Strongyloidea</taxon>
        <taxon>Ancylostomatidae</taxon>
        <taxon>Ancylostomatinae</taxon>
        <taxon>Ancylostoma</taxon>
    </lineage>
</organism>
<sequence length="300" mass="33310">MLRSILVLLCINELLSLTSGSVCSSDPQDADKIRTEVLKSHNAARKEIVSADGVQQSDGTKLPGSKNLFKITYDCLLEGFAMIAVQGCPNKLKTDSTPRDKAVNYAYKRGQTTAPADDAAYLDALKEAMAEWLDSRYEDNLDKNVTYKNEGMAPYANIIYNNTIAVGCSVFYCPRNKRIATACVYNAKPQLEKPLYTPAKTGTKCDPTKKQCAKAIKRAECQDDSDKETEGLCFIKRREVTREFPASVLQRRTVRHYSTLGSLKVSNFFSSKLCTSGLFEVLNTSFVLMLYRNPISIGLS</sequence>
<feature type="signal peptide" evidence="1">
    <location>
        <begin position="1"/>
        <end position="20"/>
    </location>
</feature>
<reference evidence="4" key="1">
    <citation type="journal article" date="2015" name="Nat. Genet.">
        <title>The genome and transcriptome of the zoonotic hookworm Ancylostoma ceylanicum identify infection-specific gene families.</title>
        <authorList>
            <person name="Schwarz E.M."/>
            <person name="Hu Y."/>
            <person name="Antoshechkin I."/>
            <person name="Miller M.M."/>
            <person name="Sternberg P.W."/>
            <person name="Aroian R.V."/>
        </authorList>
    </citation>
    <scope>NUCLEOTIDE SEQUENCE</scope>
    <source>
        <strain evidence="4">HY135</strain>
    </source>
</reference>
<gene>
    <name evidence="3" type="primary">Acey_s0010.g1019</name>
    <name evidence="3" type="synonym">ASP-s0010.g1019</name>
    <name evidence="3" type="ORF">Y032_0010g1019</name>
</gene>
<protein>
    <recommendedName>
        <fullName evidence="2">SCP domain-containing protein</fullName>
    </recommendedName>
</protein>
<dbReference type="SMART" id="SM00198">
    <property type="entry name" value="SCP"/>
    <property type="match status" value="1"/>
</dbReference>
<dbReference type="Pfam" id="PF00188">
    <property type="entry name" value="CAP"/>
    <property type="match status" value="1"/>
</dbReference>
<accession>A0A016VFL2</accession>
<dbReference type="Proteomes" id="UP000024635">
    <property type="component" value="Unassembled WGS sequence"/>
</dbReference>
<feature type="chain" id="PRO_5001490092" description="SCP domain-containing protein" evidence="1">
    <location>
        <begin position="21"/>
        <end position="300"/>
    </location>
</feature>
<dbReference type="InterPro" id="IPR014044">
    <property type="entry name" value="CAP_dom"/>
</dbReference>
<dbReference type="STRING" id="53326.A0A016VFL2"/>
<dbReference type="EMBL" id="JARK01001346">
    <property type="protein sequence ID" value="EYC26205.1"/>
    <property type="molecule type" value="Genomic_DNA"/>
</dbReference>
<dbReference type="SUPFAM" id="SSF55797">
    <property type="entry name" value="PR-1-like"/>
    <property type="match status" value="1"/>
</dbReference>
<feature type="domain" description="SCP" evidence="2">
    <location>
        <begin position="32"/>
        <end position="189"/>
    </location>
</feature>
<proteinExistence type="predicted"/>
<evidence type="ECO:0000313" key="3">
    <source>
        <dbReference type="EMBL" id="EYC26205.1"/>
    </source>
</evidence>
<dbReference type="Gene3D" id="3.40.33.10">
    <property type="entry name" value="CAP"/>
    <property type="match status" value="1"/>
</dbReference>
<dbReference type="OrthoDB" id="5872317at2759"/>
<evidence type="ECO:0000313" key="4">
    <source>
        <dbReference type="Proteomes" id="UP000024635"/>
    </source>
</evidence>
<evidence type="ECO:0000256" key="1">
    <source>
        <dbReference type="SAM" id="SignalP"/>
    </source>
</evidence>
<evidence type="ECO:0000259" key="2">
    <source>
        <dbReference type="SMART" id="SM00198"/>
    </source>
</evidence>